<dbReference type="Proteomes" id="UP001169069">
    <property type="component" value="Unassembled WGS sequence"/>
</dbReference>
<gene>
    <name evidence="2" type="ORF">PGH07_03515</name>
</gene>
<sequence length="247" mass="26073">MRKRMRKAIAMIELIFAIVILGIVLMSAPMLISTATQSSYVSLQQEGIASASAEIGMILTHQWDEGDTDNTRTASVLVTNGNADLNQEINGTIPTGRRAGTPSSSSRRFTDSLGGAIDATSPANLGSEGGDMDDIDDFITAATAALQDVESTSTLTGDILDKDITVAVNVRYLNDNPGGSSYAGSSNTLTYNLPFANGNAALGSSNIKQVQVRIENASTEEALQKDIVLNAFSCNIGTYQLNQVVFP</sequence>
<evidence type="ECO:0000313" key="2">
    <source>
        <dbReference type="EMBL" id="MDM5271235.1"/>
    </source>
</evidence>
<protein>
    <submittedName>
        <fullName evidence="2">Type II secretion system protein</fullName>
    </submittedName>
</protein>
<organism evidence="2 3">
    <name type="scientific">Sulfurovum zhangzhouensis</name>
    <dbReference type="NCBI Taxonomy" id="3019067"/>
    <lineage>
        <taxon>Bacteria</taxon>
        <taxon>Pseudomonadati</taxon>
        <taxon>Campylobacterota</taxon>
        <taxon>Epsilonproteobacteria</taxon>
        <taxon>Campylobacterales</taxon>
        <taxon>Sulfurovaceae</taxon>
        <taxon>Sulfurovum</taxon>
    </lineage>
</organism>
<dbReference type="EMBL" id="JAQIBD010000001">
    <property type="protein sequence ID" value="MDM5271235.1"/>
    <property type="molecule type" value="Genomic_DNA"/>
</dbReference>
<feature type="region of interest" description="Disordered" evidence="1">
    <location>
        <begin position="90"/>
        <end position="129"/>
    </location>
</feature>
<comment type="caution">
    <text evidence="2">The sequence shown here is derived from an EMBL/GenBank/DDBJ whole genome shotgun (WGS) entry which is preliminary data.</text>
</comment>
<name>A0ABT7QWM0_9BACT</name>
<evidence type="ECO:0000256" key="1">
    <source>
        <dbReference type="SAM" id="MobiDB-lite"/>
    </source>
</evidence>
<reference evidence="2" key="1">
    <citation type="submission" date="2023-01" db="EMBL/GenBank/DDBJ databases">
        <title>Sulfurovum sp. zt1-1 genome assembly.</title>
        <authorList>
            <person name="Wang J."/>
        </authorList>
    </citation>
    <scope>NUCLEOTIDE SEQUENCE</scope>
    <source>
        <strain evidence="2">Zt1-1</strain>
    </source>
</reference>
<keyword evidence="3" id="KW-1185">Reference proteome</keyword>
<evidence type="ECO:0000313" key="3">
    <source>
        <dbReference type="Proteomes" id="UP001169069"/>
    </source>
</evidence>
<accession>A0ABT7QWM0</accession>
<proteinExistence type="predicted"/>